<evidence type="ECO:0000313" key="3">
    <source>
        <dbReference type="EMBL" id="KAF6835585.1"/>
    </source>
</evidence>
<dbReference type="InterPro" id="IPR017853">
    <property type="entry name" value="GH"/>
</dbReference>
<feature type="chain" id="PRO_5034866262" evidence="1">
    <location>
        <begin position="20"/>
        <end position="479"/>
    </location>
</feature>
<evidence type="ECO:0000256" key="1">
    <source>
        <dbReference type="SAM" id="SignalP"/>
    </source>
</evidence>
<organism evidence="3 4">
    <name type="scientific">Colletotrichum plurivorum</name>
    <dbReference type="NCBI Taxonomy" id="2175906"/>
    <lineage>
        <taxon>Eukaryota</taxon>
        <taxon>Fungi</taxon>
        <taxon>Dikarya</taxon>
        <taxon>Ascomycota</taxon>
        <taxon>Pezizomycotina</taxon>
        <taxon>Sordariomycetes</taxon>
        <taxon>Hypocreomycetidae</taxon>
        <taxon>Glomerellales</taxon>
        <taxon>Glomerellaceae</taxon>
        <taxon>Colletotrichum</taxon>
        <taxon>Colletotrichum orchidearum species complex</taxon>
    </lineage>
</organism>
<dbReference type="Pfam" id="PF14587">
    <property type="entry name" value="Glyco_hydr_30_2"/>
    <property type="match status" value="1"/>
</dbReference>
<dbReference type="GO" id="GO:0004553">
    <property type="term" value="F:hydrolase activity, hydrolyzing O-glycosyl compounds"/>
    <property type="evidence" value="ECO:0007669"/>
    <property type="project" value="InterPro"/>
</dbReference>
<dbReference type="InterPro" id="IPR013780">
    <property type="entry name" value="Glyco_hydro_b"/>
</dbReference>
<comment type="caution">
    <text evidence="3">The sequence shown here is derived from an EMBL/GenBank/DDBJ whole genome shotgun (WGS) entry which is preliminary data.</text>
</comment>
<dbReference type="SUPFAM" id="SSF51011">
    <property type="entry name" value="Glycosyl hydrolase domain"/>
    <property type="match status" value="1"/>
</dbReference>
<evidence type="ECO:0000313" key="4">
    <source>
        <dbReference type="Proteomes" id="UP000654918"/>
    </source>
</evidence>
<gene>
    <name evidence="3" type="ORF">CPLU01_04261</name>
</gene>
<keyword evidence="1" id="KW-0732">Signal</keyword>
<evidence type="ECO:0000259" key="2">
    <source>
        <dbReference type="Pfam" id="PF14587"/>
    </source>
</evidence>
<protein>
    <submittedName>
        <fullName evidence="3">Endo-beta-galactanase</fullName>
    </submittedName>
</protein>
<dbReference type="AlphaFoldDB" id="A0A8H6KQD7"/>
<reference evidence="3" key="1">
    <citation type="journal article" date="2020" name="Phytopathology">
        <title>Genome Sequence Resources of Colletotrichum truncatum, C. plurivorum, C. musicola, and C. sojae: Four Species Pathogenic to Soybean (Glycine max).</title>
        <authorList>
            <person name="Rogerio F."/>
            <person name="Boufleur T.R."/>
            <person name="Ciampi-Guillardi M."/>
            <person name="Sukno S.A."/>
            <person name="Thon M.R."/>
            <person name="Massola Junior N.S."/>
            <person name="Baroncelli R."/>
        </authorList>
    </citation>
    <scope>NUCLEOTIDE SEQUENCE</scope>
    <source>
        <strain evidence="3">LFN00145</strain>
    </source>
</reference>
<dbReference type="Gene3D" id="3.20.20.80">
    <property type="entry name" value="Glycosidases"/>
    <property type="match status" value="1"/>
</dbReference>
<keyword evidence="4" id="KW-1185">Reference proteome</keyword>
<dbReference type="SUPFAM" id="SSF51445">
    <property type="entry name" value="(Trans)glycosidases"/>
    <property type="match status" value="1"/>
</dbReference>
<sequence length="479" mass="52997">MHVNALAALVLSLATSVAADTTTVIDAKSNRGTWEGWGTSLAWWARRFGDRDDLADIFFTTKATAWQGASLPGLGFNIVRHNAGACSWNAVDGESMVVSPKMMLSRQIEGHWVDWKSSDPASSSWKWDVDANQRGMMQKAKSRGANRFELFSNSPMWWMCKNHNPSGAADGGENIQSWNLGDHAVYMATIAKYAKDNWGVTFETVEPFNEPTANWWKADGTQEGCHIGVPTQATIIKALRAELDKRGLNSMAIAASDESYYDQAVATWNGLGDALNLVTRINVHGYQYEKGARDKLAAQALGKGQRLWNSEYGENDATGERLVSNMLLDFRWLKPTGWVYWQVLDGGGWGVIDADNEAGTLGPANQKYFALAQFARHIREGMRILDGGADNVVAAYDAKNSKLVIVAINWGAAQYLNFDLSKFTQASTNGAKVTRWRTQIGSGGDRYVQASDTVMNGTKFWSWFEPKMVQTFEVENVKL</sequence>
<dbReference type="PANTHER" id="PTHR42767:SF1">
    <property type="entry name" value="ENDO-BETA-1,6-GALACTANASE-LIKE DOMAIN-CONTAINING PROTEIN"/>
    <property type="match status" value="1"/>
</dbReference>
<dbReference type="InterPro" id="IPR039743">
    <property type="entry name" value="6GAL/EXGAL"/>
</dbReference>
<dbReference type="InterPro" id="IPR039514">
    <property type="entry name" value="6GAL-like"/>
</dbReference>
<dbReference type="Gene3D" id="2.60.40.1180">
    <property type="entry name" value="Golgi alpha-mannosidase II"/>
    <property type="match status" value="1"/>
</dbReference>
<feature type="domain" description="Endo-beta-1,6-galactanase-like" evidence="2">
    <location>
        <begin position="22"/>
        <end position="258"/>
    </location>
</feature>
<feature type="signal peptide" evidence="1">
    <location>
        <begin position="1"/>
        <end position="19"/>
    </location>
</feature>
<proteinExistence type="predicted"/>
<dbReference type="EMBL" id="WIGO01000039">
    <property type="protein sequence ID" value="KAF6835585.1"/>
    <property type="molecule type" value="Genomic_DNA"/>
</dbReference>
<accession>A0A8H6KQD7</accession>
<dbReference type="PANTHER" id="PTHR42767">
    <property type="entry name" value="ENDO-BETA-1,6-GALACTANASE"/>
    <property type="match status" value="1"/>
</dbReference>
<name>A0A8H6KQD7_9PEZI</name>
<dbReference type="Proteomes" id="UP000654918">
    <property type="component" value="Unassembled WGS sequence"/>
</dbReference>